<feature type="compositionally biased region" description="Polar residues" evidence="1">
    <location>
        <begin position="499"/>
        <end position="514"/>
    </location>
</feature>
<dbReference type="EMBL" id="SEYY01000845">
    <property type="protein sequence ID" value="KAB7506379.1"/>
    <property type="molecule type" value="Genomic_DNA"/>
</dbReference>
<feature type="compositionally biased region" description="Low complexity" evidence="1">
    <location>
        <begin position="232"/>
        <end position="243"/>
    </location>
</feature>
<gene>
    <name evidence="2" type="ORF">Anas_04834</name>
</gene>
<feature type="compositionally biased region" description="Low complexity" evidence="1">
    <location>
        <begin position="477"/>
        <end position="490"/>
    </location>
</feature>
<protein>
    <submittedName>
        <fullName evidence="2">Uncharacterized protein</fullName>
    </submittedName>
</protein>
<accession>A0A5N5TJP4</accession>
<feature type="compositionally biased region" description="Basic and acidic residues" evidence="1">
    <location>
        <begin position="215"/>
        <end position="231"/>
    </location>
</feature>
<name>A0A5N5TJP4_9CRUS</name>
<reference evidence="2 3" key="1">
    <citation type="journal article" date="2019" name="PLoS Biol.">
        <title>Sex chromosomes control vertical transmission of feminizing Wolbachia symbionts in an isopod.</title>
        <authorList>
            <person name="Becking T."/>
            <person name="Chebbi M.A."/>
            <person name="Giraud I."/>
            <person name="Moumen B."/>
            <person name="Laverre T."/>
            <person name="Caubet Y."/>
            <person name="Peccoud J."/>
            <person name="Gilbert C."/>
            <person name="Cordaux R."/>
        </authorList>
    </citation>
    <scope>NUCLEOTIDE SEQUENCE [LARGE SCALE GENOMIC DNA]</scope>
    <source>
        <strain evidence="2">ANa2</strain>
        <tissue evidence="2">Whole body excluding digestive tract and cuticle</tissue>
    </source>
</reference>
<dbReference type="AlphaFoldDB" id="A0A5N5TJP4"/>
<evidence type="ECO:0000256" key="1">
    <source>
        <dbReference type="SAM" id="MobiDB-lite"/>
    </source>
</evidence>
<dbReference type="OrthoDB" id="6273691at2759"/>
<evidence type="ECO:0000313" key="3">
    <source>
        <dbReference type="Proteomes" id="UP000326759"/>
    </source>
</evidence>
<feature type="non-terminal residue" evidence="2">
    <location>
        <position position="616"/>
    </location>
</feature>
<feature type="region of interest" description="Disordered" evidence="1">
    <location>
        <begin position="301"/>
        <end position="373"/>
    </location>
</feature>
<feature type="compositionally biased region" description="Polar residues" evidence="1">
    <location>
        <begin position="200"/>
        <end position="214"/>
    </location>
</feature>
<feature type="region of interest" description="Disordered" evidence="1">
    <location>
        <begin position="476"/>
        <end position="557"/>
    </location>
</feature>
<comment type="caution">
    <text evidence="2">The sequence shown here is derived from an EMBL/GenBank/DDBJ whole genome shotgun (WGS) entry which is preliminary data.</text>
</comment>
<feature type="compositionally biased region" description="Polar residues" evidence="1">
    <location>
        <begin position="346"/>
        <end position="363"/>
    </location>
</feature>
<evidence type="ECO:0000313" key="2">
    <source>
        <dbReference type="EMBL" id="KAB7506379.1"/>
    </source>
</evidence>
<keyword evidence="3" id="KW-1185">Reference proteome</keyword>
<organism evidence="2 3">
    <name type="scientific">Armadillidium nasatum</name>
    <dbReference type="NCBI Taxonomy" id="96803"/>
    <lineage>
        <taxon>Eukaryota</taxon>
        <taxon>Metazoa</taxon>
        <taxon>Ecdysozoa</taxon>
        <taxon>Arthropoda</taxon>
        <taxon>Crustacea</taxon>
        <taxon>Multicrustacea</taxon>
        <taxon>Malacostraca</taxon>
        <taxon>Eumalacostraca</taxon>
        <taxon>Peracarida</taxon>
        <taxon>Isopoda</taxon>
        <taxon>Oniscidea</taxon>
        <taxon>Crinocheta</taxon>
        <taxon>Armadillidiidae</taxon>
        <taxon>Armadillidium</taxon>
    </lineage>
</organism>
<dbReference type="Proteomes" id="UP000326759">
    <property type="component" value="Unassembled WGS sequence"/>
</dbReference>
<feature type="region of interest" description="Disordered" evidence="1">
    <location>
        <begin position="1"/>
        <end position="271"/>
    </location>
</feature>
<feature type="compositionally biased region" description="Polar residues" evidence="1">
    <location>
        <begin position="170"/>
        <end position="180"/>
    </location>
</feature>
<proteinExistence type="predicted"/>
<sequence>MLLDIQSIPDLRPCQTPAPDIDSIRCPEFSSSSSKTIRSMMRKEPQKSEIPPPKQYGGGGLSSPSLNLNGYDSSSTFFPSEDVPYHARTDSKPFSYGAVTSSPLLSRHRNASDGGVGETGQPPPSPSIHRKNSKETLATSRAGLESPRLIRKMSGSVGASPSDGYRHSRSPSPDTGSRSGTLKRERAQTLTTRIMAGEGSPSNTLGRSSLTRSASRLEDVADGSYSREDSFSRSYSSGSGSSSWLQTQQRKLQERRDAKIRAERGPQEAKMFSELRSRIMQHQHQGREFEDGYISDTTMFSETSRESSPIKTLPPLTINTSSSSPHKPPVIGKGGSAPSSPILPQRGNSSITRQTQYSNTMKATSRKHSDGVHDRERPFVAVKRAHDVSRGVDTVDSSTALSHLQSSPLGHINYSLYNHHHHTNPPGQNEGLLTTIHSSNQDSYDPLEKLSACLSQMVFPINDILPHHSYIINHNPTSSSSSSSSSCTTSKMHPRQGGEDSTWQSDNETLGTNRPITPAFPPATPTTPYLNQGLPPKSPTAARKDIGGLRSPSPATNYVRQELNGHSSPAPSLYHGQSRRSSLTSLNDSIEVISSHPKFVKDISKYWYKPNISRDD</sequence>
<feature type="compositionally biased region" description="Polar residues" evidence="1">
    <location>
        <begin position="301"/>
        <end position="310"/>
    </location>
</feature>
<feature type="compositionally biased region" description="Basic and acidic residues" evidence="1">
    <location>
        <begin position="251"/>
        <end position="271"/>
    </location>
</feature>
<feature type="region of interest" description="Disordered" evidence="1">
    <location>
        <begin position="562"/>
        <end position="581"/>
    </location>
</feature>